<dbReference type="CTD" id="68919299"/>
<gene>
    <name evidence="1" type="ORF">CBG27850</name>
    <name evidence="1" type="ORF">CBG_27850</name>
</gene>
<reference evidence="1 2" key="2">
    <citation type="journal article" date="2011" name="PLoS Genet.">
        <title>Caenorhabditis briggsae recombinant inbred line genotypes reveal inter-strain incompatibility and the evolution of recombination.</title>
        <authorList>
            <person name="Ross J.A."/>
            <person name="Koboldt D.C."/>
            <person name="Staisch J.E."/>
            <person name="Chamberlin H.M."/>
            <person name="Gupta B.P."/>
            <person name="Miller R.D."/>
            <person name="Baird S.E."/>
            <person name="Haag E.S."/>
        </authorList>
    </citation>
    <scope>NUCLEOTIDE SEQUENCE [LARGE SCALE GENOMIC DNA]</scope>
    <source>
        <strain evidence="1 2">AF16</strain>
    </source>
</reference>
<reference evidence="1 2" key="1">
    <citation type="journal article" date="2003" name="PLoS Biol.">
        <title>The genome sequence of Caenorhabditis briggsae: a platform for comparative genomics.</title>
        <authorList>
            <person name="Stein L.D."/>
            <person name="Bao Z."/>
            <person name="Blasiar D."/>
            <person name="Blumenthal T."/>
            <person name="Brent M.R."/>
            <person name="Chen N."/>
            <person name="Chinwalla A."/>
            <person name="Clarke L."/>
            <person name="Clee C."/>
            <person name="Coghlan A."/>
            <person name="Coulson A."/>
            <person name="D'Eustachio P."/>
            <person name="Fitch D.H."/>
            <person name="Fulton L.A."/>
            <person name="Fulton R.E."/>
            <person name="Griffiths-Jones S."/>
            <person name="Harris T.W."/>
            <person name="Hillier L.W."/>
            <person name="Kamath R."/>
            <person name="Kuwabara P.E."/>
            <person name="Mardis E.R."/>
            <person name="Marra M.A."/>
            <person name="Miner T.L."/>
            <person name="Minx P."/>
            <person name="Mullikin J.C."/>
            <person name="Plumb R.W."/>
            <person name="Rogers J."/>
            <person name="Schein J.E."/>
            <person name="Sohrmann M."/>
            <person name="Spieth J."/>
            <person name="Stajich J.E."/>
            <person name="Wei C."/>
            <person name="Willey D."/>
            <person name="Wilson R.K."/>
            <person name="Durbin R."/>
            <person name="Waterston R.H."/>
        </authorList>
    </citation>
    <scope>NUCLEOTIDE SEQUENCE [LARGE SCALE GENOMIC DNA]</scope>
    <source>
        <strain evidence="1 2">AF16</strain>
    </source>
</reference>
<dbReference type="EMBL" id="HE601001">
    <property type="protein sequence ID" value="CAS00362.1"/>
    <property type="molecule type" value="Genomic_DNA"/>
</dbReference>
<dbReference type="RefSeq" id="XP_045099921.1">
    <property type="nucleotide sequence ID" value="XM_045240060.1"/>
</dbReference>
<evidence type="ECO:0000313" key="2">
    <source>
        <dbReference type="Proteomes" id="UP000008549"/>
    </source>
</evidence>
<proteinExistence type="predicted"/>
<dbReference type="Proteomes" id="UP000008549">
    <property type="component" value="Unassembled WGS sequence"/>
</dbReference>
<dbReference type="GeneID" id="68919299"/>
<keyword evidence="2" id="KW-1185">Reference proteome</keyword>
<dbReference type="KEGG" id="cbr:CBG_27850"/>
<dbReference type="InParanoid" id="B6IKD2"/>
<organism evidence="1 2">
    <name type="scientific">Caenorhabditis briggsae</name>
    <dbReference type="NCBI Taxonomy" id="6238"/>
    <lineage>
        <taxon>Eukaryota</taxon>
        <taxon>Metazoa</taxon>
        <taxon>Ecdysozoa</taxon>
        <taxon>Nematoda</taxon>
        <taxon>Chromadorea</taxon>
        <taxon>Rhabditida</taxon>
        <taxon>Rhabditina</taxon>
        <taxon>Rhabditomorpha</taxon>
        <taxon>Rhabditoidea</taxon>
        <taxon>Rhabditidae</taxon>
        <taxon>Peloderinae</taxon>
        <taxon>Caenorhabditis</taxon>
    </lineage>
</organism>
<accession>B6IKD2</accession>
<evidence type="ECO:0000313" key="1">
    <source>
        <dbReference type="EMBL" id="CAS00362.1"/>
    </source>
</evidence>
<protein>
    <submittedName>
        <fullName evidence="1">Protein CBG27850</fullName>
    </submittedName>
</protein>
<sequence length="15" mass="1871">MAWYTGRKKWAESEK</sequence>
<name>B6IKD2_CAEBR</name>